<evidence type="ECO:0000313" key="12">
    <source>
        <dbReference type="Proteomes" id="UP001382955"/>
    </source>
</evidence>
<keyword evidence="8 10" id="KW-0594">Phospholipid biosynthesis</keyword>
<evidence type="ECO:0000256" key="6">
    <source>
        <dbReference type="ARBA" id="ARBA00023098"/>
    </source>
</evidence>
<evidence type="ECO:0000256" key="1">
    <source>
        <dbReference type="ARBA" id="ARBA00022475"/>
    </source>
</evidence>
<dbReference type="EC" id="2.3.1.275" evidence="10"/>
<dbReference type="InterPro" id="IPR003811">
    <property type="entry name" value="G3P_acylTferase_PlsY"/>
</dbReference>
<evidence type="ECO:0000313" key="11">
    <source>
        <dbReference type="EMBL" id="MEK0311673.1"/>
    </source>
</evidence>
<keyword evidence="3 10" id="KW-0808">Transferase</keyword>
<keyword evidence="11" id="KW-0012">Acyltransferase</keyword>
<comment type="function">
    <text evidence="10">Catalyzes the transfer of an acyl group from acyl-phosphate (acyl-PO(4)) to glycerol-3-phosphate (G3P) to form lysophosphatidic acid (LPA). This enzyme utilizes acyl-phosphate as fatty acyl donor, but not acyl-CoA or acyl-ACP.</text>
</comment>
<comment type="pathway">
    <text evidence="10">Lipid metabolism; phospholipid metabolism.</text>
</comment>
<dbReference type="GO" id="GO:0004366">
    <property type="term" value="F:glycerol-3-phosphate O-acyltransferase activity"/>
    <property type="evidence" value="ECO:0007669"/>
    <property type="project" value="UniProtKB-EC"/>
</dbReference>
<reference evidence="11 12" key="1">
    <citation type="journal article" date="2023" name="Int. J. Syst. Evol. Microbiol.">
        <title>The observation of taxonomic boundaries for the 16SrII and 16SrXXV phytoplasmas using genome-based delimitation.</title>
        <authorList>
            <person name="Rodrigues Jardim B."/>
            <person name="Tran-Nguyen L.T.T."/>
            <person name="Gambley C."/>
            <person name="Al-Sadi A.M."/>
            <person name="Al-Subhi A.M."/>
            <person name="Foissac X."/>
            <person name="Salar P."/>
            <person name="Cai H."/>
            <person name="Yang J.Y."/>
            <person name="Davis R."/>
            <person name="Jones L."/>
            <person name="Rodoni B."/>
            <person name="Constable F.E."/>
        </authorList>
    </citation>
    <scope>NUCLEOTIDE SEQUENCE [LARGE SCALE GENOMIC DNA]</scope>
    <source>
        <strain evidence="11">BAWM-322</strain>
    </source>
</reference>
<keyword evidence="6 10" id="KW-0443">Lipid metabolism</keyword>
<dbReference type="NCBIfam" id="TIGR00023">
    <property type="entry name" value="glycerol-3-phosphate 1-O-acyltransferase PlsY"/>
    <property type="match status" value="1"/>
</dbReference>
<keyword evidence="2 10" id="KW-0444">Lipid biosynthesis</keyword>
<evidence type="ECO:0000256" key="9">
    <source>
        <dbReference type="ARBA" id="ARBA00023264"/>
    </source>
</evidence>
<proteinExistence type="inferred from homology"/>
<evidence type="ECO:0000256" key="8">
    <source>
        <dbReference type="ARBA" id="ARBA00023209"/>
    </source>
</evidence>
<dbReference type="Pfam" id="PF02660">
    <property type="entry name" value="G3P_acyltransf"/>
    <property type="match status" value="1"/>
</dbReference>
<name>A0ABU8ZRS8_9MOLU</name>
<accession>A0ABU8ZRS8</accession>
<evidence type="ECO:0000256" key="4">
    <source>
        <dbReference type="ARBA" id="ARBA00022692"/>
    </source>
</evidence>
<keyword evidence="9 10" id="KW-1208">Phospholipid metabolism</keyword>
<feature type="transmembrane region" description="Helical" evidence="10">
    <location>
        <begin position="6"/>
        <end position="30"/>
    </location>
</feature>
<keyword evidence="5 10" id="KW-1133">Transmembrane helix</keyword>
<dbReference type="SMART" id="SM01207">
    <property type="entry name" value="G3P_acyltransf"/>
    <property type="match status" value="1"/>
</dbReference>
<keyword evidence="4 10" id="KW-0812">Transmembrane</keyword>
<dbReference type="EMBL" id="JAOSIK010000001">
    <property type="protein sequence ID" value="MEK0311673.1"/>
    <property type="molecule type" value="Genomic_DNA"/>
</dbReference>
<sequence>MFQLSLTNIIICIICYIIGSIPFGLLIGIFNNRKINLLGSKNIGASNVTRILGFKYGLLTFLLDFLKGFLPVFIFKNSKLNLNFPQEKTIILGICAILGHMFSIFNRFKGGKAIATSVGVVAGINFWSGFFGIIIFIFLVKITGYASLSSLIATIITNINLYITNQNTYNSIAMAIITILIFIKHKKNIIQLYSGTENKFNIKHKKINFN</sequence>
<dbReference type="RefSeq" id="WP_304512347.1">
    <property type="nucleotide sequence ID" value="NZ_JAOSIK010000001.1"/>
</dbReference>
<dbReference type="HAMAP" id="MF_01043">
    <property type="entry name" value="PlsY"/>
    <property type="match status" value="1"/>
</dbReference>
<gene>
    <name evidence="10 11" type="primary">plsY</name>
    <name evidence="11" type="ORF">OC725_00075</name>
</gene>
<organism evidence="11 12">
    <name type="scientific">Candidatus Phytoplasma fabacearum</name>
    <dbReference type="NCBI Taxonomy" id="2982628"/>
    <lineage>
        <taxon>Bacteria</taxon>
        <taxon>Bacillati</taxon>
        <taxon>Mycoplasmatota</taxon>
        <taxon>Mollicutes</taxon>
        <taxon>Acholeplasmatales</taxon>
        <taxon>Acholeplasmataceae</taxon>
        <taxon>Candidatus Phytoplasma</taxon>
        <taxon>16SrII (Peanut WB group)</taxon>
    </lineage>
</organism>
<dbReference type="Proteomes" id="UP001382955">
    <property type="component" value="Unassembled WGS sequence"/>
</dbReference>
<comment type="catalytic activity">
    <reaction evidence="10">
        <text>an acyl phosphate + sn-glycerol 3-phosphate = a 1-acyl-sn-glycero-3-phosphate + phosphate</text>
        <dbReference type="Rhea" id="RHEA:34075"/>
        <dbReference type="ChEBI" id="CHEBI:43474"/>
        <dbReference type="ChEBI" id="CHEBI:57597"/>
        <dbReference type="ChEBI" id="CHEBI:57970"/>
        <dbReference type="ChEBI" id="CHEBI:59918"/>
        <dbReference type="EC" id="2.3.1.275"/>
    </reaction>
</comment>
<protein>
    <recommendedName>
        <fullName evidence="10">Glycerol-3-phosphate acyltransferase</fullName>
    </recommendedName>
    <alternativeName>
        <fullName evidence="10">Acyl-PO4 G3P acyltransferase</fullName>
    </alternativeName>
    <alternativeName>
        <fullName evidence="10">Acyl-phosphate--glycerol-3-phosphate acyltransferase</fullName>
    </alternativeName>
    <alternativeName>
        <fullName evidence="10">G3P acyltransferase</fullName>
        <shortName evidence="10">GPAT</shortName>
        <ecNumber evidence="10">2.3.1.275</ecNumber>
    </alternativeName>
    <alternativeName>
        <fullName evidence="10">Lysophosphatidic acid synthase</fullName>
        <shortName evidence="10">LPA synthase</shortName>
    </alternativeName>
</protein>
<feature type="transmembrane region" description="Helical" evidence="10">
    <location>
        <begin position="90"/>
        <end position="108"/>
    </location>
</feature>
<comment type="similarity">
    <text evidence="10">Belongs to the PlsY family.</text>
</comment>
<dbReference type="PANTHER" id="PTHR30309">
    <property type="entry name" value="INNER MEMBRANE PROTEIN YGIH"/>
    <property type="match status" value="1"/>
</dbReference>
<evidence type="ECO:0000256" key="3">
    <source>
        <dbReference type="ARBA" id="ARBA00022679"/>
    </source>
</evidence>
<comment type="caution">
    <text evidence="11">The sequence shown here is derived from an EMBL/GenBank/DDBJ whole genome shotgun (WGS) entry which is preliminary data.</text>
</comment>
<evidence type="ECO:0000256" key="10">
    <source>
        <dbReference type="HAMAP-Rule" id="MF_01043"/>
    </source>
</evidence>
<evidence type="ECO:0000256" key="2">
    <source>
        <dbReference type="ARBA" id="ARBA00022516"/>
    </source>
</evidence>
<keyword evidence="7 10" id="KW-0472">Membrane</keyword>
<feature type="transmembrane region" description="Helical" evidence="10">
    <location>
        <begin position="51"/>
        <end position="70"/>
    </location>
</feature>
<keyword evidence="12" id="KW-1185">Reference proteome</keyword>
<evidence type="ECO:0000256" key="7">
    <source>
        <dbReference type="ARBA" id="ARBA00023136"/>
    </source>
</evidence>
<keyword evidence="1 10" id="KW-1003">Cell membrane</keyword>
<comment type="subunit">
    <text evidence="10">Probably interacts with PlsX.</text>
</comment>
<feature type="transmembrane region" description="Helical" evidence="10">
    <location>
        <begin position="120"/>
        <end position="140"/>
    </location>
</feature>
<dbReference type="PANTHER" id="PTHR30309:SF0">
    <property type="entry name" value="GLYCEROL-3-PHOSPHATE ACYLTRANSFERASE-RELATED"/>
    <property type="match status" value="1"/>
</dbReference>
<comment type="subcellular location">
    <subcellularLocation>
        <location evidence="10">Cell membrane</location>
        <topology evidence="10">Multi-pass membrane protein</topology>
    </subcellularLocation>
</comment>
<evidence type="ECO:0000256" key="5">
    <source>
        <dbReference type="ARBA" id="ARBA00022989"/>
    </source>
</evidence>